<accession>A0A9D1CK65</accession>
<protein>
    <submittedName>
        <fullName evidence="1">DUF1540 domain-containing protein</fullName>
    </submittedName>
</protein>
<reference evidence="1" key="1">
    <citation type="submission" date="2020-10" db="EMBL/GenBank/DDBJ databases">
        <authorList>
            <person name="Gilroy R."/>
        </authorList>
    </citation>
    <scope>NUCLEOTIDE SEQUENCE</scope>
    <source>
        <strain evidence="1">CHK165-10780</strain>
    </source>
</reference>
<sequence>MEKENKATRHNQKIACKVTSCNHYCDGDTCSLSQICVNTCEEDNATKENTVCDNYECE</sequence>
<comment type="caution">
    <text evidence="1">The sequence shown here is derived from an EMBL/GenBank/DDBJ whole genome shotgun (WGS) entry which is preliminary data.</text>
</comment>
<reference evidence="1" key="2">
    <citation type="journal article" date="2021" name="PeerJ">
        <title>Extensive microbial diversity within the chicken gut microbiome revealed by metagenomics and culture.</title>
        <authorList>
            <person name="Gilroy R."/>
            <person name="Ravi A."/>
            <person name="Getino M."/>
            <person name="Pursley I."/>
            <person name="Horton D.L."/>
            <person name="Alikhan N.F."/>
            <person name="Baker D."/>
            <person name="Gharbi K."/>
            <person name="Hall N."/>
            <person name="Watson M."/>
            <person name="Adriaenssens E.M."/>
            <person name="Foster-Nyarko E."/>
            <person name="Jarju S."/>
            <person name="Secka A."/>
            <person name="Antonio M."/>
            <person name="Oren A."/>
            <person name="Chaudhuri R.R."/>
            <person name="La Ragione R."/>
            <person name="Hildebrand F."/>
            <person name="Pallen M.J."/>
        </authorList>
    </citation>
    <scope>NUCLEOTIDE SEQUENCE</scope>
    <source>
        <strain evidence="1">CHK165-10780</strain>
    </source>
</reference>
<dbReference type="Proteomes" id="UP000886725">
    <property type="component" value="Unassembled WGS sequence"/>
</dbReference>
<dbReference type="EMBL" id="DVFU01000009">
    <property type="protein sequence ID" value="HIQ64173.1"/>
    <property type="molecule type" value="Genomic_DNA"/>
</dbReference>
<dbReference type="AlphaFoldDB" id="A0A9D1CK65"/>
<proteinExistence type="predicted"/>
<gene>
    <name evidence="1" type="ORF">IAC85_00360</name>
</gene>
<evidence type="ECO:0000313" key="2">
    <source>
        <dbReference type="Proteomes" id="UP000886725"/>
    </source>
</evidence>
<name>A0A9D1CK65_9FIRM</name>
<organism evidence="1 2">
    <name type="scientific">Candidatus Faecenecus gallistercoris</name>
    <dbReference type="NCBI Taxonomy" id="2840793"/>
    <lineage>
        <taxon>Bacteria</taxon>
        <taxon>Bacillati</taxon>
        <taxon>Bacillota</taxon>
        <taxon>Bacillota incertae sedis</taxon>
        <taxon>Candidatus Faecenecus</taxon>
    </lineage>
</organism>
<evidence type="ECO:0000313" key="1">
    <source>
        <dbReference type="EMBL" id="HIQ64173.1"/>
    </source>
</evidence>